<keyword evidence="6" id="KW-1185">Reference proteome</keyword>
<dbReference type="SUPFAM" id="SSF47473">
    <property type="entry name" value="EF-hand"/>
    <property type="match status" value="1"/>
</dbReference>
<dbReference type="CDD" id="cd00051">
    <property type="entry name" value="EFh"/>
    <property type="match status" value="1"/>
</dbReference>
<dbReference type="InterPro" id="IPR018247">
    <property type="entry name" value="EF_Hand_1_Ca_BS"/>
</dbReference>
<dbReference type="Pfam" id="PF13499">
    <property type="entry name" value="EF-hand_7"/>
    <property type="match status" value="2"/>
</dbReference>
<keyword evidence="2" id="KW-0106">Calcium</keyword>
<accession>A0ABP0NUL4</accession>
<evidence type="ECO:0000313" key="6">
    <source>
        <dbReference type="Proteomes" id="UP001642464"/>
    </source>
</evidence>
<keyword evidence="5" id="KW-0808">Transferase</keyword>
<feature type="region of interest" description="Disordered" evidence="3">
    <location>
        <begin position="165"/>
        <end position="185"/>
    </location>
</feature>
<evidence type="ECO:0000256" key="2">
    <source>
        <dbReference type="ARBA" id="ARBA00022837"/>
    </source>
</evidence>
<feature type="domain" description="EF-hand" evidence="4">
    <location>
        <begin position="248"/>
        <end position="283"/>
    </location>
</feature>
<gene>
    <name evidence="5" type="ORF">SCF082_LOCUS34051</name>
</gene>
<dbReference type="InterPro" id="IPR050145">
    <property type="entry name" value="Centrin_CML-like"/>
</dbReference>
<dbReference type="SMART" id="SM00054">
    <property type="entry name" value="EFh"/>
    <property type="match status" value="4"/>
</dbReference>
<evidence type="ECO:0000256" key="3">
    <source>
        <dbReference type="SAM" id="MobiDB-lite"/>
    </source>
</evidence>
<feature type="region of interest" description="Disordered" evidence="3">
    <location>
        <begin position="1"/>
        <end position="20"/>
    </location>
</feature>
<keyword evidence="1" id="KW-0677">Repeat</keyword>
<dbReference type="InterPro" id="IPR002048">
    <property type="entry name" value="EF_hand_dom"/>
</dbReference>
<protein>
    <submittedName>
        <fullName evidence="5">Calcium-dependent protein kinase 2 (PfCDPK2)</fullName>
    </submittedName>
</protein>
<dbReference type="GO" id="GO:0016301">
    <property type="term" value="F:kinase activity"/>
    <property type="evidence" value="ECO:0007669"/>
    <property type="project" value="UniProtKB-KW"/>
</dbReference>
<organism evidence="5 6">
    <name type="scientific">Durusdinium trenchii</name>
    <dbReference type="NCBI Taxonomy" id="1381693"/>
    <lineage>
        <taxon>Eukaryota</taxon>
        <taxon>Sar</taxon>
        <taxon>Alveolata</taxon>
        <taxon>Dinophyceae</taxon>
        <taxon>Suessiales</taxon>
        <taxon>Symbiodiniaceae</taxon>
        <taxon>Durusdinium</taxon>
    </lineage>
</organism>
<evidence type="ECO:0000256" key="1">
    <source>
        <dbReference type="ARBA" id="ARBA00022737"/>
    </source>
</evidence>
<dbReference type="PROSITE" id="PS50222">
    <property type="entry name" value="EF_HAND_2"/>
    <property type="match status" value="4"/>
</dbReference>
<name>A0ABP0NUL4_9DINO</name>
<feature type="domain" description="EF-hand" evidence="4">
    <location>
        <begin position="286"/>
        <end position="321"/>
    </location>
</feature>
<dbReference type="EMBL" id="CAXAMM010030890">
    <property type="protein sequence ID" value="CAK9067176.1"/>
    <property type="molecule type" value="Genomic_DNA"/>
</dbReference>
<dbReference type="Proteomes" id="UP001642464">
    <property type="component" value="Unassembled WGS sequence"/>
</dbReference>
<feature type="domain" description="EF-hand" evidence="4">
    <location>
        <begin position="365"/>
        <end position="394"/>
    </location>
</feature>
<dbReference type="PANTHER" id="PTHR23050">
    <property type="entry name" value="CALCIUM BINDING PROTEIN"/>
    <property type="match status" value="1"/>
</dbReference>
<comment type="caution">
    <text evidence="5">The sequence shown here is derived from an EMBL/GenBank/DDBJ whole genome shotgun (WGS) entry which is preliminary data.</text>
</comment>
<reference evidence="5 6" key="1">
    <citation type="submission" date="2024-02" db="EMBL/GenBank/DDBJ databases">
        <authorList>
            <person name="Chen Y."/>
            <person name="Shah S."/>
            <person name="Dougan E. K."/>
            <person name="Thang M."/>
            <person name="Chan C."/>
        </authorList>
    </citation>
    <scope>NUCLEOTIDE SEQUENCE [LARGE SCALE GENOMIC DNA]</scope>
</reference>
<keyword evidence="5" id="KW-0418">Kinase</keyword>
<feature type="domain" description="EF-hand" evidence="4">
    <location>
        <begin position="322"/>
        <end position="357"/>
    </location>
</feature>
<sequence length="405" mass="44205">MPEGASQGAGGRPNLPGISSDYTRVQGELIWARKCEEELDYVRARTQHPPKGRKHLGRIGRFELVRHPTYTDIKMLSSPRESRCSAIASMVTGIGPTRLSQLQPLSGLSLLDLEPAEEASTVSACPSSAPLQMLKYQNHSSDWMRRLEGQAIYGRGHGHTVESLKGSLTAARKPLRRGTREEQGEAAKTFGPSCGVAHALERDAGCRAPRATKVSLQAGLVDNLRAFQNQHKMKKAALHIIASQLSEEKIKALRQTFEALDANGDGFLTSQELKDGMAKADLEHILAGVDLEAIMEGVDSDGSGLIDYTEFLAATLDKKCYLQEDLCYTAFSVFDQDGDGHITLEEMKKILENGSVDQAFGRSSEEILKAVDTNGDGSIDFEEFMAMMRGDTAETVAKVETRASF</sequence>
<dbReference type="Gene3D" id="1.10.238.10">
    <property type="entry name" value="EF-hand"/>
    <property type="match status" value="2"/>
</dbReference>
<evidence type="ECO:0000313" key="5">
    <source>
        <dbReference type="EMBL" id="CAK9067176.1"/>
    </source>
</evidence>
<dbReference type="PROSITE" id="PS00018">
    <property type="entry name" value="EF_HAND_1"/>
    <property type="match status" value="4"/>
</dbReference>
<proteinExistence type="predicted"/>
<evidence type="ECO:0000259" key="4">
    <source>
        <dbReference type="PROSITE" id="PS50222"/>
    </source>
</evidence>
<dbReference type="InterPro" id="IPR011992">
    <property type="entry name" value="EF-hand-dom_pair"/>
</dbReference>